<dbReference type="PANTHER" id="PTHR35848">
    <property type="entry name" value="OXALATE-BINDING PROTEIN"/>
    <property type="match status" value="1"/>
</dbReference>
<sequence>MLYKRGKEIEVMPLENVMGGKGIVMMQRLLDAPKEMLGKGRAYVKHTLNPGVSIGIHKHEKEMESMFIVSGKAIHRINGETQSLEAGDMIAAMPGDTHGIACEGNEPLVIIAQVLYE</sequence>
<evidence type="ECO:0000313" key="4">
    <source>
        <dbReference type="Proteomes" id="UP000198304"/>
    </source>
</evidence>
<dbReference type="InterPro" id="IPR014710">
    <property type="entry name" value="RmlC-like_jellyroll"/>
</dbReference>
<dbReference type="EMBL" id="FZOJ01000037">
    <property type="protein sequence ID" value="SNT07338.1"/>
    <property type="molecule type" value="Genomic_DNA"/>
</dbReference>
<keyword evidence="1" id="KW-0479">Metal-binding</keyword>
<evidence type="ECO:0000259" key="2">
    <source>
        <dbReference type="Pfam" id="PF07883"/>
    </source>
</evidence>
<keyword evidence="4" id="KW-1185">Reference proteome</keyword>
<dbReference type="InterPro" id="IPR011051">
    <property type="entry name" value="RmlC_Cupin_sf"/>
</dbReference>
<gene>
    <name evidence="3" type="ORF">SAMN05446037_103723</name>
</gene>
<dbReference type="RefSeq" id="WP_089285064.1">
    <property type="nucleotide sequence ID" value="NZ_FZOJ01000037.1"/>
</dbReference>
<reference evidence="3 4" key="1">
    <citation type="submission" date="2017-06" db="EMBL/GenBank/DDBJ databases">
        <authorList>
            <person name="Kim H.J."/>
            <person name="Triplett B.A."/>
        </authorList>
    </citation>
    <scope>NUCLEOTIDE SEQUENCE [LARGE SCALE GENOMIC DNA]</scope>
    <source>
        <strain evidence="3 4">SCA</strain>
    </source>
</reference>
<organism evidence="3 4">
    <name type="scientific">Anaerovirgula multivorans</name>
    <dbReference type="NCBI Taxonomy" id="312168"/>
    <lineage>
        <taxon>Bacteria</taxon>
        <taxon>Bacillati</taxon>
        <taxon>Bacillota</taxon>
        <taxon>Clostridia</taxon>
        <taxon>Peptostreptococcales</taxon>
        <taxon>Natronincolaceae</taxon>
        <taxon>Anaerovirgula</taxon>
    </lineage>
</organism>
<dbReference type="Proteomes" id="UP000198304">
    <property type="component" value="Unassembled WGS sequence"/>
</dbReference>
<dbReference type="OrthoDB" id="9797047at2"/>
<accession>A0A239JPJ0</accession>
<dbReference type="InterPro" id="IPR013096">
    <property type="entry name" value="Cupin_2"/>
</dbReference>
<feature type="domain" description="Cupin type-2" evidence="2">
    <location>
        <begin position="47"/>
        <end position="111"/>
    </location>
</feature>
<proteinExistence type="predicted"/>
<evidence type="ECO:0000256" key="1">
    <source>
        <dbReference type="ARBA" id="ARBA00022723"/>
    </source>
</evidence>
<dbReference type="SUPFAM" id="SSF51182">
    <property type="entry name" value="RmlC-like cupins"/>
    <property type="match status" value="1"/>
</dbReference>
<dbReference type="Pfam" id="PF07883">
    <property type="entry name" value="Cupin_2"/>
    <property type="match status" value="1"/>
</dbReference>
<name>A0A239JPJ0_9FIRM</name>
<dbReference type="PANTHER" id="PTHR35848:SF6">
    <property type="entry name" value="CUPIN TYPE-2 DOMAIN-CONTAINING PROTEIN"/>
    <property type="match status" value="1"/>
</dbReference>
<dbReference type="GO" id="GO:0046872">
    <property type="term" value="F:metal ion binding"/>
    <property type="evidence" value="ECO:0007669"/>
    <property type="project" value="UniProtKB-KW"/>
</dbReference>
<dbReference type="AlphaFoldDB" id="A0A239JPJ0"/>
<dbReference type="Gene3D" id="2.60.120.10">
    <property type="entry name" value="Jelly Rolls"/>
    <property type="match status" value="1"/>
</dbReference>
<evidence type="ECO:0000313" key="3">
    <source>
        <dbReference type="EMBL" id="SNT07338.1"/>
    </source>
</evidence>
<dbReference type="InterPro" id="IPR051610">
    <property type="entry name" value="GPI/OXD"/>
</dbReference>
<protein>
    <submittedName>
        <fullName evidence="3">Cupin domain-containing protein</fullName>
    </submittedName>
</protein>